<dbReference type="GeneID" id="73327270"/>
<feature type="compositionally biased region" description="Basic and acidic residues" evidence="1">
    <location>
        <begin position="182"/>
        <end position="200"/>
    </location>
</feature>
<protein>
    <submittedName>
        <fullName evidence="2">Uncharacterized protein</fullName>
    </submittedName>
</protein>
<feature type="compositionally biased region" description="Acidic residues" evidence="1">
    <location>
        <begin position="385"/>
        <end position="397"/>
    </location>
</feature>
<evidence type="ECO:0000313" key="2">
    <source>
        <dbReference type="EMBL" id="GKT46287.1"/>
    </source>
</evidence>
<feature type="compositionally biased region" description="Acidic residues" evidence="1">
    <location>
        <begin position="417"/>
        <end position="427"/>
    </location>
</feature>
<accession>A0AA37LKZ0</accession>
<dbReference type="RefSeq" id="XP_049128637.1">
    <property type="nucleotide sequence ID" value="XM_049272680.1"/>
</dbReference>
<feature type="region of interest" description="Disordered" evidence="1">
    <location>
        <begin position="148"/>
        <end position="200"/>
    </location>
</feature>
<proteinExistence type="predicted"/>
<reference evidence="2 3" key="1">
    <citation type="submission" date="2022-03" db="EMBL/GenBank/DDBJ databases">
        <title>Genome data of Colletotrichum spp.</title>
        <authorList>
            <person name="Utami Y.D."/>
            <person name="Hiruma K."/>
        </authorList>
    </citation>
    <scope>NUCLEOTIDE SEQUENCE [LARGE SCALE GENOMIC DNA]</scope>
    <source>
        <strain evidence="2 3">MAFF 239500</strain>
    </source>
</reference>
<comment type="caution">
    <text evidence="2">The sequence shown here is derived from an EMBL/GenBank/DDBJ whole genome shotgun (WGS) entry which is preliminary data.</text>
</comment>
<feature type="region of interest" description="Disordered" evidence="1">
    <location>
        <begin position="379"/>
        <end position="524"/>
    </location>
</feature>
<evidence type="ECO:0000313" key="3">
    <source>
        <dbReference type="Proteomes" id="UP001055115"/>
    </source>
</evidence>
<name>A0AA37LKZ0_9PEZI</name>
<feature type="compositionally biased region" description="Basic and acidic residues" evidence="1">
    <location>
        <begin position="398"/>
        <end position="416"/>
    </location>
</feature>
<dbReference type="Proteomes" id="UP001055115">
    <property type="component" value="Unassembled WGS sequence"/>
</dbReference>
<dbReference type="AlphaFoldDB" id="A0AA37LKZ0"/>
<feature type="compositionally biased region" description="Basic and acidic residues" evidence="1">
    <location>
        <begin position="464"/>
        <end position="495"/>
    </location>
</feature>
<evidence type="ECO:0000256" key="1">
    <source>
        <dbReference type="SAM" id="MobiDB-lite"/>
    </source>
</evidence>
<organism evidence="2 3">
    <name type="scientific">Colletotrichum spaethianum</name>
    <dbReference type="NCBI Taxonomy" id="700344"/>
    <lineage>
        <taxon>Eukaryota</taxon>
        <taxon>Fungi</taxon>
        <taxon>Dikarya</taxon>
        <taxon>Ascomycota</taxon>
        <taxon>Pezizomycotina</taxon>
        <taxon>Sordariomycetes</taxon>
        <taxon>Hypocreomycetidae</taxon>
        <taxon>Glomerellales</taxon>
        <taxon>Glomerellaceae</taxon>
        <taxon>Colletotrichum</taxon>
        <taxon>Colletotrichum spaethianum species complex</taxon>
    </lineage>
</organism>
<gene>
    <name evidence="2" type="ORF">ColSpa_06468</name>
</gene>
<dbReference type="EMBL" id="BQXU01000015">
    <property type="protein sequence ID" value="GKT46287.1"/>
    <property type="molecule type" value="Genomic_DNA"/>
</dbReference>
<feature type="region of interest" description="Disordered" evidence="1">
    <location>
        <begin position="287"/>
        <end position="307"/>
    </location>
</feature>
<feature type="compositionally biased region" description="Low complexity" evidence="1">
    <location>
        <begin position="514"/>
        <end position="524"/>
    </location>
</feature>
<sequence length="580" mass="59997">MPIPTLTDWMGLLAEQPGQEGLVEPSTLAAFAAPGLLLGGLARQELLLLTINDVLARVEVGLVGLDAASLVVELVAEDEDEVKRDTEVTGDEGLVLLLAKVAADEDIVVLGKSDDDAKGQSAVRAPDTEGGDVGKDLVGDVLGLAGLAPPDVGDKDRDPGQQTEDGSQVDEVAEDSLGVVGDVHEGQQREEGREAESVDRDATLVGALEDGGGRAIRRQSVEGTAGDVQIRVGRGEDEDADAGVDDVGDDLDTCKLGSDDERRSGGTGLGLVGESEVRGVVGNQHADEKNTQAVEEQDTVEGQLDRTGDGLAGVLGFGDSDTDKLSAQVGEGGVDHARPETEETARIASVDVLPEGTEGILAEVHNSLAEAFAVVVGTTAKGQDEREEDDANDGDDLEAGKPELKLAEELDAKVVDCDDDDKEDGDEDTRVHSFAVYPELDDEGSGPKRKTKRGIAEPRGVTGETRRDGEPSGHLTETSHNKEDDETDESVRDEDGAGAGLGEGLAGSDDETGTDGTTDGNHGDVAGLEAAVQRRVGAGLEAADVDIFGVVGLGVVARFLDIVGALRGGRPLDEAVAHGC</sequence>
<feature type="compositionally biased region" description="Acidic residues" evidence="1">
    <location>
        <begin position="238"/>
        <end position="251"/>
    </location>
</feature>
<keyword evidence="3" id="KW-1185">Reference proteome</keyword>
<feature type="region of interest" description="Disordered" evidence="1">
    <location>
        <begin position="238"/>
        <end position="272"/>
    </location>
</feature>
<feature type="region of interest" description="Disordered" evidence="1">
    <location>
        <begin position="115"/>
        <end position="135"/>
    </location>
</feature>